<dbReference type="Proteomes" id="UP000821866">
    <property type="component" value="Unassembled WGS sequence"/>
</dbReference>
<name>A0A9J6DT23_RHIMP</name>
<evidence type="ECO:0000313" key="1">
    <source>
        <dbReference type="EMBL" id="KAH8025002.1"/>
    </source>
</evidence>
<dbReference type="EMBL" id="JABSTU010000007">
    <property type="protein sequence ID" value="KAH8025002.1"/>
    <property type="molecule type" value="Genomic_DNA"/>
</dbReference>
<organism evidence="1 2">
    <name type="scientific">Rhipicephalus microplus</name>
    <name type="common">Cattle tick</name>
    <name type="synonym">Boophilus microplus</name>
    <dbReference type="NCBI Taxonomy" id="6941"/>
    <lineage>
        <taxon>Eukaryota</taxon>
        <taxon>Metazoa</taxon>
        <taxon>Ecdysozoa</taxon>
        <taxon>Arthropoda</taxon>
        <taxon>Chelicerata</taxon>
        <taxon>Arachnida</taxon>
        <taxon>Acari</taxon>
        <taxon>Parasitiformes</taxon>
        <taxon>Ixodida</taxon>
        <taxon>Ixodoidea</taxon>
        <taxon>Ixodidae</taxon>
        <taxon>Rhipicephalinae</taxon>
        <taxon>Rhipicephalus</taxon>
        <taxon>Boophilus</taxon>
    </lineage>
</organism>
<keyword evidence="2" id="KW-1185">Reference proteome</keyword>
<evidence type="ECO:0000313" key="2">
    <source>
        <dbReference type="Proteomes" id="UP000821866"/>
    </source>
</evidence>
<proteinExistence type="predicted"/>
<reference evidence="1" key="2">
    <citation type="submission" date="2021-09" db="EMBL/GenBank/DDBJ databases">
        <authorList>
            <person name="Jia N."/>
            <person name="Wang J."/>
            <person name="Shi W."/>
            <person name="Du L."/>
            <person name="Sun Y."/>
            <person name="Zhan W."/>
            <person name="Jiang J."/>
            <person name="Wang Q."/>
            <person name="Zhang B."/>
            <person name="Ji P."/>
            <person name="Sakyi L.B."/>
            <person name="Cui X."/>
            <person name="Yuan T."/>
            <person name="Jiang B."/>
            <person name="Yang W."/>
            <person name="Lam T.T.-Y."/>
            <person name="Chang Q."/>
            <person name="Ding S."/>
            <person name="Wang X."/>
            <person name="Zhu J."/>
            <person name="Ruan X."/>
            <person name="Zhao L."/>
            <person name="Wei J."/>
            <person name="Que T."/>
            <person name="Du C."/>
            <person name="Cheng J."/>
            <person name="Dai P."/>
            <person name="Han X."/>
            <person name="Huang E."/>
            <person name="Gao Y."/>
            <person name="Liu J."/>
            <person name="Shao H."/>
            <person name="Ye R."/>
            <person name="Li L."/>
            <person name="Wei W."/>
            <person name="Wang X."/>
            <person name="Wang C."/>
            <person name="Huo Q."/>
            <person name="Li W."/>
            <person name="Guo W."/>
            <person name="Chen H."/>
            <person name="Chen S."/>
            <person name="Zhou L."/>
            <person name="Zhou L."/>
            <person name="Ni X."/>
            <person name="Tian J."/>
            <person name="Zhou Y."/>
            <person name="Sheng Y."/>
            <person name="Liu T."/>
            <person name="Pan Y."/>
            <person name="Xia L."/>
            <person name="Li J."/>
            <person name="Zhao F."/>
            <person name="Cao W."/>
        </authorList>
    </citation>
    <scope>NUCLEOTIDE SEQUENCE</scope>
    <source>
        <strain evidence="1">Rmic-2018</strain>
        <tissue evidence="1">Larvae</tissue>
    </source>
</reference>
<comment type="caution">
    <text evidence="1">The sequence shown here is derived from an EMBL/GenBank/DDBJ whole genome shotgun (WGS) entry which is preliminary data.</text>
</comment>
<gene>
    <name evidence="1" type="ORF">HPB51_002416</name>
</gene>
<sequence>MASQHGHLKSAPYVGFNSSFELASTANILQEYDTTFQRRANRGHVGWGGLRFPATLAAAAAPSGVRCKLERCRTPVDFLFVTRASRSELCGFVIFVAAVRLNAHQTARSPRTGVCARVPWDDTAADVGTIAVPSLHGGQRRLLVRGSHRRCSFLFLKSSAAPAARSGPSRWEKARCGRGGAIAKAIVAAKGCAEP</sequence>
<reference evidence="1" key="1">
    <citation type="journal article" date="2020" name="Cell">
        <title>Large-Scale Comparative Analyses of Tick Genomes Elucidate Their Genetic Diversity and Vector Capacities.</title>
        <authorList>
            <consortium name="Tick Genome and Microbiome Consortium (TIGMIC)"/>
            <person name="Jia N."/>
            <person name="Wang J."/>
            <person name="Shi W."/>
            <person name="Du L."/>
            <person name="Sun Y."/>
            <person name="Zhan W."/>
            <person name="Jiang J.F."/>
            <person name="Wang Q."/>
            <person name="Zhang B."/>
            <person name="Ji P."/>
            <person name="Bell-Sakyi L."/>
            <person name="Cui X.M."/>
            <person name="Yuan T.T."/>
            <person name="Jiang B.G."/>
            <person name="Yang W.F."/>
            <person name="Lam T.T."/>
            <person name="Chang Q.C."/>
            <person name="Ding S.J."/>
            <person name="Wang X.J."/>
            <person name="Zhu J.G."/>
            <person name="Ruan X.D."/>
            <person name="Zhao L."/>
            <person name="Wei J.T."/>
            <person name="Ye R.Z."/>
            <person name="Que T.C."/>
            <person name="Du C.H."/>
            <person name="Zhou Y.H."/>
            <person name="Cheng J.X."/>
            <person name="Dai P.F."/>
            <person name="Guo W.B."/>
            <person name="Han X.H."/>
            <person name="Huang E.J."/>
            <person name="Li L.F."/>
            <person name="Wei W."/>
            <person name="Gao Y.C."/>
            <person name="Liu J.Z."/>
            <person name="Shao H.Z."/>
            <person name="Wang X."/>
            <person name="Wang C.C."/>
            <person name="Yang T.C."/>
            <person name="Huo Q.B."/>
            <person name="Li W."/>
            <person name="Chen H.Y."/>
            <person name="Chen S.E."/>
            <person name="Zhou L.G."/>
            <person name="Ni X.B."/>
            <person name="Tian J.H."/>
            <person name="Sheng Y."/>
            <person name="Liu T."/>
            <person name="Pan Y.S."/>
            <person name="Xia L.Y."/>
            <person name="Li J."/>
            <person name="Zhao F."/>
            <person name="Cao W.C."/>
        </authorList>
    </citation>
    <scope>NUCLEOTIDE SEQUENCE</scope>
    <source>
        <strain evidence="1">Rmic-2018</strain>
    </source>
</reference>
<dbReference type="AlphaFoldDB" id="A0A9J6DT23"/>
<protein>
    <submittedName>
        <fullName evidence="1">Uncharacterized protein</fullName>
    </submittedName>
</protein>
<accession>A0A9J6DT23</accession>